<protein>
    <submittedName>
        <fullName evidence="3">Putative secreted protein</fullName>
    </submittedName>
</protein>
<dbReference type="EMBL" id="GFDG01002715">
    <property type="protein sequence ID" value="JAV16084.1"/>
    <property type="molecule type" value="Transcribed_RNA"/>
</dbReference>
<dbReference type="AlphaFoldDB" id="A0A1L8EBP5"/>
<dbReference type="Pfam" id="PF05267">
    <property type="entry name" value="DUF725"/>
    <property type="match status" value="1"/>
</dbReference>
<proteinExistence type="predicted"/>
<evidence type="ECO:0000256" key="1">
    <source>
        <dbReference type="SAM" id="SignalP"/>
    </source>
</evidence>
<accession>A0A1L8EBP5</accession>
<feature type="domain" description="Protein TsetseEP" evidence="2">
    <location>
        <begin position="49"/>
        <end position="165"/>
    </location>
</feature>
<feature type="signal peptide" evidence="1">
    <location>
        <begin position="1"/>
        <end position="19"/>
    </location>
</feature>
<dbReference type="InterPro" id="IPR007931">
    <property type="entry name" value="TsetseEP"/>
</dbReference>
<evidence type="ECO:0000259" key="2">
    <source>
        <dbReference type="Pfam" id="PF05267"/>
    </source>
</evidence>
<name>A0A1L8EBP5_HAEIR</name>
<sequence length="206" mass="22562">MFTLTLVVLLAITSQGVFSVPVEHEAQQEMANAILRTSQSMKENPERAADCFNVYSQGITAANEKYELEYGKCVSDAEQALLNVEAEVANDRLSVAASGNSVCALYEDCSNKESSGEFFECYVEAAGASITTALDMQSVSKTKMQYVNLRYQTIEYDRNFCSDESSNAYIKETTTLYNQLDECLKTGLVVSPPTPSSSSAPTEPEE</sequence>
<reference evidence="3" key="1">
    <citation type="submission" date="2017-01" db="EMBL/GenBank/DDBJ databases">
        <title>An insight into the sialome and mialome of the horn fly, Haematobia irritans.</title>
        <authorList>
            <person name="Breijo M."/>
            <person name="Boiani M."/>
            <person name="Ures X."/>
            <person name="Rocha S."/>
            <person name="Sequeira M."/>
            <person name="Ribeiro J.M."/>
        </authorList>
    </citation>
    <scope>NUCLEOTIDE SEQUENCE</scope>
</reference>
<organism evidence="3">
    <name type="scientific">Haematobia irritans</name>
    <name type="common">Horn fly</name>
    <name type="synonym">Conops irritans</name>
    <dbReference type="NCBI Taxonomy" id="7368"/>
    <lineage>
        <taxon>Eukaryota</taxon>
        <taxon>Metazoa</taxon>
        <taxon>Ecdysozoa</taxon>
        <taxon>Arthropoda</taxon>
        <taxon>Hexapoda</taxon>
        <taxon>Insecta</taxon>
        <taxon>Pterygota</taxon>
        <taxon>Neoptera</taxon>
        <taxon>Endopterygota</taxon>
        <taxon>Diptera</taxon>
        <taxon>Brachycera</taxon>
        <taxon>Muscomorpha</taxon>
        <taxon>Muscoidea</taxon>
        <taxon>Muscidae</taxon>
        <taxon>Haematobia</taxon>
    </lineage>
</organism>
<keyword evidence="1" id="KW-0732">Signal</keyword>
<feature type="chain" id="PRO_5012024407" evidence="1">
    <location>
        <begin position="20"/>
        <end position="206"/>
    </location>
</feature>
<evidence type="ECO:0000313" key="3">
    <source>
        <dbReference type="EMBL" id="JAV16084.1"/>
    </source>
</evidence>